<comment type="caution">
    <text evidence="1">The sequence shown here is derived from an EMBL/GenBank/DDBJ whole genome shotgun (WGS) entry which is preliminary data.</text>
</comment>
<protein>
    <recommendedName>
        <fullName evidence="3">Tetratricopeptide repeat protein</fullName>
    </recommendedName>
</protein>
<dbReference type="InterPro" id="IPR011990">
    <property type="entry name" value="TPR-like_helical_dom_sf"/>
</dbReference>
<dbReference type="Pfam" id="PF13374">
    <property type="entry name" value="TPR_10"/>
    <property type="match status" value="1"/>
</dbReference>
<name>A0ABQ3UZ96_9CHLR</name>
<dbReference type="Proteomes" id="UP000654345">
    <property type="component" value="Unassembled WGS sequence"/>
</dbReference>
<evidence type="ECO:0000313" key="1">
    <source>
        <dbReference type="EMBL" id="GHO58036.1"/>
    </source>
</evidence>
<gene>
    <name evidence="1" type="ORF">KSB_65110</name>
</gene>
<reference evidence="1 2" key="1">
    <citation type="journal article" date="2021" name="Int. J. Syst. Evol. Microbiol.">
        <title>Reticulibacter mediterranei gen. nov., sp. nov., within the new family Reticulibacteraceae fam. nov., and Ktedonospora formicarum gen. nov., sp. nov., Ktedonobacter robiniae sp. nov., Dictyobacter formicarum sp. nov. and Dictyobacter arantiisoli sp. nov., belonging to the class Ktedonobacteria.</title>
        <authorList>
            <person name="Yabe S."/>
            <person name="Zheng Y."/>
            <person name="Wang C.M."/>
            <person name="Sakai Y."/>
            <person name="Abe K."/>
            <person name="Yokota A."/>
            <person name="Donadio S."/>
            <person name="Cavaletti L."/>
            <person name="Monciardini P."/>
        </authorList>
    </citation>
    <scope>NUCLEOTIDE SEQUENCE [LARGE SCALE GENOMIC DNA]</scope>
    <source>
        <strain evidence="1 2">SOSP1-30</strain>
    </source>
</reference>
<accession>A0ABQ3UZ96</accession>
<dbReference type="SUPFAM" id="SSF48452">
    <property type="entry name" value="TPR-like"/>
    <property type="match status" value="1"/>
</dbReference>
<keyword evidence="2" id="KW-1185">Reference proteome</keyword>
<sequence length="80" mass="9149">MRIREQQLGPESEGIAQILHDFAGFWQVQGHLQEAVRLYQQALLIREHVLGADHPMTVVTCNYLQEELLALHQLKGATMQ</sequence>
<dbReference type="Gene3D" id="1.25.40.10">
    <property type="entry name" value="Tetratricopeptide repeat domain"/>
    <property type="match status" value="1"/>
</dbReference>
<evidence type="ECO:0008006" key="3">
    <source>
        <dbReference type="Google" id="ProtNLM"/>
    </source>
</evidence>
<dbReference type="EMBL" id="BNJG01000002">
    <property type="protein sequence ID" value="GHO58036.1"/>
    <property type="molecule type" value="Genomic_DNA"/>
</dbReference>
<evidence type="ECO:0000313" key="2">
    <source>
        <dbReference type="Proteomes" id="UP000654345"/>
    </source>
</evidence>
<organism evidence="1 2">
    <name type="scientific">Ktedonobacter robiniae</name>
    <dbReference type="NCBI Taxonomy" id="2778365"/>
    <lineage>
        <taxon>Bacteria</taxon>
        <taxon>Bacillati</taxon>
        <taxon>Chloroflexota</taxon>
        <taxon>Ktedonobacteria</taxon>
        <taxon>Ktedonobacterales</taxon>
        <taxon>Ktedonobacteraceae</taxon>
        <taxon>Ktedonobacter</taxon>
    </lineage>
</organism>
<proteinExistence type="predicted"/>